<organism evidence="2 3">
    <name type="scientific">Acrocarpospora corrugata</name>
    <dbReference type="NCBI Taxonomy" id="35763"/>
    <lineage>
        <taxon>Bacteria</taxon>
        <taxon>Bacillati</taxon>
        <taxon>Actinomycetota</taxon>
        <taxon>Actinomycetes</taxon>
        <taxon>Streptosporangiales</taxon>
        <taxon>Streptosporangiaceae</taxon>
        <taxon>Acrocarpospora</taxon>
    </lineage>
</organism>
<feature type="transmembrane region" description="Helical" evidence="1">
    <location>
        <begin position="133"/>
        <end position="153"/>
    </location>
</feature>
<reference evidence="2 3" key="1">
    <citation type="submission" date="2019-10" db="EMBL/GenBank/DDBJ databases">
        <title>Whole genome shotgun sequence of Acrocarpospora corrugata NBRC 13972.</title>
        <authorList>
            <person name="Ichikawa N."/>
            <person name="Kimura A."/>
            <person name="Kitahashi Y."/>
            <person name="Komaki H."/>
            <person name="Oguchi A."/>
        </authorList>
    </citation>
    <scope>NUCLEOTIDE SEQUENCE [LARGE SCALE GENOMIC DNA]</scope>
    <source>
        <strain evidence="2 3">NBRC 13972</strain>
    </source>
</reference>
<dbReference type="OrthoDB" id="6851830at2"/>
<keyword evidence="1" id="KW-0812">Transmembrane</keyword>
<dbReference type="AlphaFoldDB" id="A0A5M3WAH5"/>
<keyword evidence="3" id="KW-1185">Reference proteome</keyword>
<comment type="caution">
    <text evidence="2">The sequence shown here is derived from an EMBL/GenBank/DDBJ whole genome shotgun (WGS) entry which is preliminary data.</text>
</comment>
<sequence length="239" mass="24444">MIRTLFVRGLLAGIIAGLAAGAFAFLFGEPHIDSAIALEEAAAHTHTEAPLVSRGGQVGGLFLATALYGAALGGLFGLAFALVRGRTGPRSGTALSVALAAAGFVGVVLVPFVKYPANPPAVGDPATIGSRTSLYLVLVLIGLLAVAAAAVAYRLFEVNGGPVRWLAAGLGFLVPVGAAWGLLPTVSEVPEGFPADLLWNFRVSSLGTQVVLWGVLGVSYAFLWYRAERVAGVPQAVPV</sequence>
<evidence type="ECO:0000256" key="1">
    <source>
        <dbReference type="SAM" id="Phobius"/>
    </source>
</evidence>
<dbReference type="RefSeq" id="WP_155340171.1">
    <property type="nucleotide sequence ID" value="NZ_BAAABN010000098.1"/>
</dbReference>
<feature type="transmembrane region" description="Helical" evidence="1">
    <location>
        <begin position="165"/>
        <end position="183"/>
    </location>
</feature>
<keyword evidence="1" id="KW-1133">Transmembrane helix</keyword>
<dbReference type="EMBL" id="BLAD01000076">
    <property type="protein sequence ID" value="GES04051.1"/>
    <property type="molecule type" value="Genomic_DNA"/>
</dbReference>
<accession>A0A5M3WAH5</accession>
<name>A0A5M3WAH5_9ACTN</name>
<dbReference type="InterPro" id="IPR012666">
    <property type="entry name" value="CbtA_put"/>
</dbReference>
<feature type="transmembrane region" description="Helical" evidence="1">
    <location>
        <begin position="61"/>
        <end position="83"/>
    </location>
</feature>
<keyword evidence="1" id="KW-0472">Membrane</keyword>
<feature type="transmembrane region" description="Helical" evidence="1">
    <location>
        <begin position="95"/>
        <end position="113"/>
    </location>
</feature>
<proteinExistence type="predicted"/>
<protein>
    <submittedName>
        <fullName evidence="2">Membrane protein</fullName>
    </submittedName>
</protein>
<dbReference type="Proteomes" id="UP000334990">
    <property type="component" value="Unassembled WGS sequence"/>
</dbReference>
<gene>
    <name evidence="2" type="ORF">Acor_61170</name>
</gene>
<evidence type="ECO:0000313" key="3">
    <source>
        <dbReference type="Proteomes" id="UP000334990"/>
    </source>
</evidence>
<dbReference type="Pfam" id="PF09490">
    <property type="entry name" value="CbtA"/>
    <property type="match status" value="1"/>
</dbReference>
<evidence type="ECO:0000313" key="2">
    <source>
        <dbReference type="EMBL" id="GES04051.1"/>
    </source>
</evidence>
<feature type="transmembrane region" description="Helical" evidence="1">
    <location>
        <begin position="203"/>
        <end position="225"/>
    </location>
</feature>